<evidence type="ECO:0000256" key="2">
    <source>
        <dbReference type="ARBA" id="ARBA00013111"/>
    </source>
</evidence>
<dbReference type="Pfam" id="PF12697">
    <property type="entry name" value="Abhydrolase_6"/>
    <property type="match status" value="1"/>
</dbReference>
<feature type="domain" description="AB hydrolase-1" evidence="7">
    <location>
        <begin position="67"/>
        <end position="266"/>
    </location>
</feature>
<dbReference type="InterPro" id="IPR029058">
    <property type="entry name" value="AB_hydrolase_fold"/>
</dbReference>
<evidence type="ECO:0000256" key="1">
    <source>
        <dbReference type="ARBA" id="ARBA00008645"/>
    </source>
</evidence>
<organism evidence="8 9">
    <name type="scientific">Octopus sinensis</name>
    <name type="common">East Asian common octopus</name>
    <dbReference type="NCBI Taxonomy" id="2607531"/>
    <lineage>
        <taxon>Eukaryota</taxon>
        <taxon>Metazoa</taxon>
        <taxon>Spiralia</taxon>
        <taxon>Lophotrochozoa</taxon>
        <taxon>Mollusca</taxon>
        <taxon>Cephalopoda</taxon>
        <taxon>Coleoidea</taxon>
        <taxon>Octopodiformes</taxon>
        <taxon>Octopoda</taxon>
        <taxon>Incirrata</taxon>
        <taxon>Octopodidae</taxon>
        <taxon>Octopus</taxon>
    </lineage>
</organism>
<dbReference type="PANTHER" id="PTHR14189">
    <property type="entry name" value="PROTEIN PHOSPHATASE METHYLESTERASE-1 RELATED"/>
    <property type="match status" value="1"/>
</dbReference>
<feature type="active site" evidence="6">
    <location>
        <position position="141"/>
    </location>
</feature>
<reference evidence="9" key="1">
    <citation type="submission" date="2025-08" db="UniProtKB">
        <authorList>
            <consortium name="RefSeq"/>
        </authorList>
    </citation>
    <scope>IDENTIFICATION</scope>
</reference>
<evidence type="ECO:0000256" key="5">
    <source>
        <dbReference type="ARBA" id="ARBA00049203"/>
    </source>
</evidence>
<accession>A0A7E6EHT8</accession>
<evidence type="ECO:0000259" key="7">
    <source>
        <dbReference type="Pfam" id="PF12697"/>
    </source>
</evidence>
<proteinExistence type="inferred from homology"/>
<name>A0A7E6EHT8_9MOLL</name>
<dbReference type="GO" id="GO:0051723">
    <property type="term" value="F:protein methylesterase activity"/>
    <property type="evidence" value="ECO:0007669"/>
    <property type="project" value="UniProtKB-EC"/>
</dbReference>
<protein>
    <recommendedName>
        <fullName evidence="2">protein phosphatase methylesterase-1</fullName>
        <ecNumber evidence="2">3.1.1.89</ecNumber>
    </recommendedName>
</protein>
<gene>
    <name evidence="9" type="primary">LOC115228652</name>
</gene>
<evidence type="ECO:0000256" key="3">
    <source>
        <dbReference type="ARBA" id="ARBA00022487"/>
    </source>
</evidence>
<keyword evidence="3" id="KW-0719">Serine esterase</keyword>
<dbReference type="PRINTS" id="PR00111">
    <property type="entry name" value="ABHYDROLASE"/>
</dbReference>
<dbReference type="RefSeq" id="XP_036354883.1">
    <property type="nucleotide sequence ID" value="XM_036498990.1"/>
</dbReference>
<sequence length="277" mass="31447">MSTLRKDVLNRMLKCNKNISNLPASNDLSPLEWDSFFSKYEELEINSGKFCAYFSEPPCEEIENLNFLLIHGAGLTSLSWACFVKELTKSLKCRSVAVDLRGHGFSCVHDDLDIESLSGDIIQLFDILFNPDQKVVVIGHSLGGSVGVRVADRFPERVVGLIVLDAVEGLIKEFNSELIRVNSDLGTIFEWRTDLKKTKKYWIKWFDGMSNGFLRVRAKKMLILTTAENLDNSLMIGHMQGKFQLVLLHNCGHLIHEDVPDQVVEAVSKFVKWHKFI</sequence>
<dbReference type="AlphaFoldDB" id="A0A7E6EHT8"/>
<dbReference type="InterPro" id="IPR000073">
    <property type="entry name" value="AB_hydrolase_1"/>
</dbReference>
<dbReference type="PANTHER" id="PTHR14189:SF0">
    <property type="entry name" value="PROTEIN PHOSPHATASE METHYLESTERASE 1"/>
    <property type="match status" value="1"/>
</dbReference>
<dbReference type="InterPro" id="IPR016812">
    <property type="entry name" value="PPase_methylesterase_euk"/>
</dbReference>
<dbReference type="Gene3D" id="3.40.50.1820">
    <property type="entry name" value="alpha/beta hydrolase"/>
    <property type="match status" value="1"/>
</dbReference>
<feature type="active site" evidence="6">
    <location>
        <position position="165"/>
    </location>
</feature>
<dbReference type="PIRSF" id="PIRSF022950">
    <property type="entry name" value="PPase_methylesterase_euk"/>
    <property type="match status" value="1"/>
</dbReference>
<dbReference type="Proteomes" id="UP000515154">
    <property type="component" value="Unplaced"/>
</dbReference>
<evidence type="ECO:0000313" key="8">
    <source>
        <dbReference type="Proteomes" id="UP000515154"/>
    </source>
</evidence>
<evidence type="ECO:0000256" key="4">
    <source>
        <dbReference type="ARBA" id="ARBA00022801"/>
    </source>
</evidence>
<comment type="similarity">
    <text evidence="1">Belongs to the AB hydrolase superfamily.</text>
</comment>
<keyword evidence="8" id="KW-1185">Reference proteome</keyword>
<dbReference type="SUPFAM" id="SSF53474">
    <property type="entry name" value="alpha/beta-Hydrolases"/>
    <property type="match status" value="1"/>
</dbReference>
<evidence type="ECO:0000313" key="9">
    <source>
        <dbReference type="RefSeq" id="XP_036354883.1"/>
    </source>
</evidence>
<dbReference type="EC" id="3.1.1.89" evidence="2"/>
<feature type="active site" evidence="6">
    <location>
        <position position="253"/>
    </location>
</feature>
<comment type="catalytic activity">
    <reaction evidence="5">
        <text>[phosphatase 2A protein]-C-terminal L-leucine methyl ester + H2O = [phosphatase 2A protein]-C-terminal L-leucine + methanol + H(+)</text>
        <dbReference type="Rhea" id="RHEA:48548"/>
        <dbReference type="Rhea" id="RHEA-COMP:12134"/>
        <dbReference type="Rhea" id="RHEA-COMP:12135"/>
        <dbReference type="ChEBI" id="CHEBI:15377"/>
        <dbReference type="ChEBI" id="CHEBI:15378"/>
        <dbReference type="ChEBI" id="CHEBI:17790"/>
        <dbReference type="ChEBI" id="CHEBI:90516"/>
        <dbReference type="ChEBI" id="CHEBI:90517"/>
        <dbReference type="EC" id="3.1.1.89"/>
    </reaction>
</comment>
<keyword evidence="4" id="KW-0378">Hydrolase</keyword>
<evidence type="ECO:0000256" key="6">
    <source>
        <dbReference type="PIRSR" id="PIRSR022950-1"/>
    </source>
</evidence>
<dbReference type="KEGG" id="osn:115228652"/>